<organism evidence="1 2">
    <name type="scientific">Entotheonella factor</name>
    <dbReference type="NCBI Taxonomy" id="1429438"/>
    <lineage>
        <taxon>Bacteria</taxon>
        <taxon>Pseudomonadati</taxon>
        <taxon>Nitrospinota/Tectimicrobiota group</taxon>
        <taxon>Candidatus Tectimicrobiota</taxon>
        <taxon>Candidatus Entotheonellia</taxon>
        <taxon>Candidatus Entotheonellales</taxon>
        <taxon>Candidatus Entotheonellaceae</taxon>
        <taxon>Candidatus Entotheonella</taxon>
    </lineage>
</organism>
<dbReference type="Proteomes" id="UP000019141">
    <property type="component" value="Unassembled WGS sequence"/>
</dbReference>
<keyword evidence="2" id="KW-1185">Reference proteome</keyword>
<evidence type="ECO:0008006" key="3">
    <source>
        <dbReference type="Google" id="ProtNLM"/>
    </source>
</evidence>
<dbReference type="EMBL" id="AZHW01000196">
    <property type="protein sequence ID" value="ETX01841.1"/>
    <property type="molecule type" value="Genomic_DNA"/>
</dbReference>
<evidence type="ECO:0000313" key="2">
    <source>
        <dbReference type="Proteomes" id="UP000019141"/>
    </source>
</evidence>
<accession>W4LVS0</accession>
<dbReference type="PANTHER" id="PTHR37822">
    <property type="entry name" value="SPORE PHOTOPRODUCT LYASE-RELATED"/>
    <property type="match status" value="1"/>
</dbReference>
<dbReference type="Gene3D" id="3.80.30.30">
    <property type="match status" value="1"/>
</dbReference>
<dbReference type="GO" id="GO:0003913">
    <property type="term" value="F:DNA photolyase activity"/>
    <property type="evidence" value="ECO:0007669"/>
    <property type="project" value="TreeGrafter"/>
</dbReference>
<dbReference type="GO" id="GO:1904047">
    <property type="term" value="F:S-adenosyl-L-methionine binding"/>
    <property type="evidence" value="ECO:0007669"/>
    <property type="project" value="TreeGrafter"/>
</dbReference>
<sequence length="415" mass="46686">MGADDRLAIGVGVGELVSVACEVGRGMARMDRLQPSWPKQLWIDRDVLESPVTAHVRRALPQVPVEIVEGPPPLAAPDTQAARMTVSKKHLYLTSQQGRFIRPCPGASSRRDDGQLCCGYTIVDVVSNCNYDCTYCYLQSYINTPYLTVYANIERLFDELSALLHAHAGERVRIGSGEFSDSLSLEPLTGFAKLLVPFLQQFPNVLFELKTKSNLVDHLLDLEPQGRVMVSWSLSPQAVVRREEHKTASLTARLQAAQRCRRAGYQIGLHFDPLLHYPGWQADYEGLVDEVFTYLDPDEITTLSMGSLRFAPALKPVVRSRFPKSRIMAAELFPGADGKVRYFKPLRIEMYRHMIACLRRYLDPERVYLCMESQDVWQQVFGHAPACNLDVERRIQGVDLGALQPALIPLSRLLT</sequence>
<name>W4LVS0_ENTF1</name>
<dbReference type="SUPFAM" id="SSF102114">
    <property type="entry name" value="Radical SAM enzymes"/>
    <property type="match status" value="1"/>
</dbReference>
<dbReference type="HOGENOM" id="CLU_030330_0_0_7"/>
<dbReference type="PANTHER" id="PTHR37822:SF2">
    <property type="entry name" value="SPORE PHOTOPRODUCT LYASE"/>
    <property type="match status" value="1"/>
</dbReference>
<dbReference type="Pfam" id="PF20903">
    <property type="entry name" value="SPL"/>
    <property type="match status" value="1"/>
</dbReference>
<evidence type="ECO:0000313" key="1">
    <source>
        <dbReference type="EMBL" id="ETX01841.1"/>
    </source>
</evidence>
<proteinExistence type="predicted"/>
<dbReference type="InterPro" id="IPR049539">
    <property type="entry name" value="SPL"/>
</dbReference>
<reference evidence="1 2" key="1">
    <citation type="journal article" date="2014" name="Nature">
        <title>An environmental bacterial taxon with a large and distinct metabolic repertoire.</title>
        <authorList>
            <person name="Wilson M.C."/>
            <person name="Mori T."/>
            <person name="Ruckert C."/>
            <person name="Uria A.R."/>
            <person name="Helf M.J."/>
            <person name="Takada K."/>
            <person name="Gernert C."/>
            <person name="Steffens U.A."/>
            <person name="Heycke N."/>
            <person name="Schmitt S."/>
            <person name="Rinke C."/>
            <person name="Helfrich E.J."/>
            <person name="Brachmann A.O."/>
            <person name="Gurgui C."/>
            <person name="Wakimoto T."/>
            <person name="Kracht M."/>
            <person name="Crusemann M."/>
            <person name="Hentschel U."/>
            <person name="Abe I."/>
            <person name="Matsunaga S."/>
            <person name="Kalinowski J."/>
            <person name="Takeyama H."/>
            <person name="Piel J."/>
        </authorList>
    </citation>
    <scope>NUCLEOTIDE SEQUENCE [LARGE SCALE GENOMIC DNA]</scope>
    <source>
        <strain evidence="2">TSY1</strain>
    </source>
</reference>
<dbReference type="Gene3D" id="3.40.50.12110">
    <property type="match status" value="1"/>
</dbReference>
<dbReference type="GO" id="GO:0042601">
    <property type="term" value="C:endospore-forming forespore"/>
    <property type="evidence" value="ECO:0007669"/>
    <property type="project" value="TreeGrafter"/>
</dbReference>
<protein>
    <recommendedName>
        <fullName evidence="3">DNA photolyase</fullName>
    </recommendedName>
</protein>
<dbReference type="GO" id="GO:0051539">
    <property type="term" value="F:4 iron, 4 sulfur cluster binding"/>
    <property type="evidence" value="ECO:0007669"/>
    <property type="project" value="TreeGrafter"/>
</dbReference>
<dbReference type="InterPro" id="IPR058240">
    <property type="entry name" value="rSAM_sf"/>
</dbReference>
<comment type="caution">
    <text evidence="1">The sequence shown here is derived from an EMBL/GenBank/DDBJ whole genome shotgun (WGS) entry which is preliminary data.</text>
</comment>
<gene>
    <name evidence="1" type="ORF">ETSY1_05790</name>
</gene>
<dbReference type="AlphaFoldDB" id="W4LVS0"/>